<dbReference type="SUPFAM" id="SSF52317">
    <property type="entry name" value="Class I glutamine amidotransferase-like"/>
    <property type="match status" value="1"/>
</dbReference>
<accession>A0A7Y0GAW5</accession>
<dbReference type="AlphaFoldDB" id="A0A7Y0GAW5"/>
<dbReference type="Proteomes" id="UP000583556">
    <property type="component" value="Unassembled WGS sequence"/>
</dbReference>
<dbReference type="InterPro" id="IPR029010">
    <property type="entry name" value="ThuA-like"/>
</dbReference>
<proteinExistence type="predicted"/>
<dbReference type="InterPro" id="IPR029062">
    <property type="entry name" value="Class_I_gatase-like"/>
</dbReference>
<comment type="caution">
    <text evidence="2">The sequence shown here is derived from an EMBL/GenBank/DDBJ whole genome shotgun (WGS) entry which is preliminary data.</text>
</comment>
<evidence type="ECO:0000313" key="2">
    <source>
        <dbReference type="EMBL" id="NML95661.1"/>
    </source>
</evidence>
<evidence type="ECO:0000313" key="3">
    <source>
        <dbReference type="Proteomes" id="UP000583556"/>
    </source>
</evidence>
<dbReference type="Gene3D" id="3.40.50.880">
    <property type="match status" value="1"/>
</dbReference>
<dbReference type="EMBL" id="JABBGM010000011">
    <property type="protein sequence ID" value="NML95661.1"/>
    <property type="molecule type" value="Genomic_DNA"/>
</dbReference>
<keyword evidence="3" id="KW-1185">Reference proteome</keyword>
<dbReference type="Pfam" id="PF06283">
    <property type="entry name" value="ThuA"/>
    <property type="match status" value="1"/>
</dbReference>
<name>A0A7Y0GAW5_9SPHN</name>
<sequence>MAARRIHVVCGAPTHDTNYVRLELLKALQGFEDAWVSVGDDFSNLDKIAAADGLVAYTCNVSPDGAQLDALEAFLARGGRLFAMHATNALIRFTDGPRIVAQGIAIPGQVDTTDTNPRFTSLLGSRFLAHLLLAPMQVEVVSDDPLVAGIAPFVVEDEPYILELTGPAEVLLSSRFSGSNPGYVLADWPEPRDHPQMYLRQVGAGVVLYLALGHSSGRHDFLPLMEEGPVTRGPWEEAGFRQVLDRALAWVCGT</sequence>
<feature type="domain" description="ThuA-like" evidence="1">
    <location>
        <begin position="110"/>
        <end position="216"/>
    </location>
</feature>
<evidence type="ECO:0000259" key="1">
    <source>
        <dbReference type="Pfam" id="PF06283"/>
    </source>
</evidence>
<protein>
    <submittedName>
        <fullName evidence="2">ThuA domain-containing protein</fullName>
    </submittedName>
</protein>
<reference evidence="2 3" key="1">
    <citation type="submission" date="2020-04" db="EMBL/GenBank/DDBJ databases">
        <title>Novosphingobium sp. TW-4 isolated from soil.</title>
        <authorList>
            <person name="Dahal R.H."/>
            <person name="Chaudhary D.K."/>
        </authorList>
    </citation>
    <scope>NUCLEOTIDE SEQUENCE [LARGE SCALE GENOMIC DNA]</scope>
    <source>
        <strain evidence="2 3">TW-4</strain>
    </source>
</reference>
<dbReference type="RefSeq" id="WP_169494865.1">
    <property type="nucleotide sequence ID" value="NZ_JABBGM010000011.1"/>
</dbReference>
<organism evidence="2 3">
    <name type="scientific">Novosphingobium olei</name>
    <dbReference type="NCBI Taxonomy" id="2728851"/>
    <lineage>
        <taxon>Bacteria</taxon>
        <taxon>Pseudomonadati</taxon>
        <taxon>Pseudomonadota</taxon>
        <taxon>Alphaproteobacteria</taxon>
        <taxon>Sphingomonadales</taxon>
        <taxon>Sphingomonadaceae</taxon>
        <taxon>Novosphingobium</taxon>
    </lineage>
</organism>
<gene>
    <name evidence="2" type="ORF">HHL27_18460</name>
</gene>